<accession>A0A926CWX0</accession>
<dbReference type="InterPro" id="IPR003607">
    <property type="entry name" value="HD/PDEase_dom"/>
</dbReference>
<dbReference type="SUPFAM" id="SSF109604">
    <property type="entry name" value="HD-domain/PDEase-like"/>
    <property type="match status" value="1"/>
</dbReference>
<feature type="domain" description="HD/PDEase" evidence="1">
    <location>
        <begin position="35"/>
        <end position="151"/>
    </location>
</feature>
<dbReference type="EMBL" id="JACRSO010000001">
    <property type="protein sequence ID" value="MBC8528190.1"/>
    <property type="molecule type" value="Genomic_DNA"/>
</dbReference>
<sequence length="215" mass="24556">MALSEAEMARMWEHVRRILEGHKAIPLGGGRVDFAFRDRYAHTQRVFHWAQRLLREEKADGEAVRCAVIFHDAGYAFPDPVHTHPIHSARICRAYLDAAGFDPGFTAKVCFLIARHSDKKLPPNALTLDQQVLMDADALDETGALSILWDCMAEGARPREAQSFEATWRHLQKYTLPLHSQNPMRTRSGQRFWQEKNALVADFMASLQRDLFEGE</sequence>
<dbReference type="AlphaFoldDB" id="A0A926CWX0"/>
<name>A0A926CWX0_9FIRM</name>
<evidence type="ECO:0000313" key="2">
    <source>
        <dbReference type="EMBL" id="MBC8528190.1"/>
    </source>
</evidence>
<evidence type="ECO:0000313" key="3">
    <source>
        <dbReference type="Proteomes" id="UP000654279"/>
    </source>
</evidence>
<evidence type="ECO:0000259" key="1">
    <source>
        <dbReference type="SMART" id="SM00471"/>
    </source>
</evidence>
<dbReference type="Gene3D" id="1.10.3210.10">
    <property type="entry name" value="Hypothetical protein af1432"/>
    <property type="match status" value="1"/>
</dbReference>
<dbReference type="Proteomes" id="UP000654279">
    <property type="component" value="Unassembled WGS sequence"/>
</dbReference>
<dbReference type="Pfam" id="PF01966">
    <property type="entry name" value="HD"/>
    <property type="match status" value="1"/>
</dbReference>
<comment type="caution">
    <text evidence="2">The sequence shown here is derived from an EMBL/GenBank/DDBJ whole genome shotgun (WGS) entry which is preliminary data.</text>
</comment>
<dbReference type="InterPro" id="IPR006674">
    <property type="entry name" value="HD_domain"/>
</dbReference>
<keyword evidence="3" id="KW-1185">Reference proteome</keyword>
<protein>
    <submittedName>
        <fullName evidence="2">HD domain-containing protein</fullName>
    </submittedName>
</protein>
<dbReference type="SMART" id="SM00471">
    <property type="entry name" value="HDc"/>
    <property type="match status" value="1"/>
</dbReference>
<dbReference type="RefSeq" id="WP_249284229.1">
    <property type="nucleotide sequence ID" value="NZ_JACRSO010000001.1"/>
</dbReference>
<reference evidence="2" key="1">
    <citation type="submission" date="2020-08" db="EMBL/GenBank/DDBJ databases">
        <title>Genome public.</title>
        <authorList>
            <person name="Liu C."/>
            <person name="Sun Q."/>
        </authorList>
    </citation>
    <scope>NUCLEOTIDE SEQUENCE</scope>
    <source>
        <strain evidence="2">NSJ-44</strain>
    </source>
</reference>
<organism evidence="2 3">
    <name type="scientific">Luoshenia tenuis</name>
    <dbReference type="NCBI Taxonomy" id="2763654"/>
    <lineage>
        <taxon>Bacteria</taxon>
        <taxon>Bacillati</taxon>
        <taxon>Bacillota</taxon>
        <taxon>Clostridia</taxon>
        <taxon>Christensenellales</taxon>
        <taxon>Christensenellaceae</taxon>
        <taxon>Luoshenia</taxon>
    </lineage>
</organism>
<gene>
    <name evidence="2" type="ORF">H8699_01890</name>
</gene>
<proteinExistence type="predicted"/>